<feature type="transmembrane region" description="Helical" evidence="2">
    <location>
        <begin position="20"/>
        <end position="45"/>
    </location>
</feature>
<evidence type="ECO:0000313" key="5">
    <source>
        <dbReference type="Proteomes" id="UP000015104"/>
    </source>
</evidence>
<dbReference type="Proteomes" id="UP000015104">
    <property type="component" value="Unassembled WGS sequence"/>
</dbReference>
<accession>T1JXE0</accession>
<dbReference type="EnsemblMetazoa" id="tetur02g11600.1">
    <property type="protein sequence ID" value="tetur02g11600.1"/>
    <property type="gene ID" value="tetur02g11600"/>
</dbReference>
<keyword evidence="2" id="KW-1133">Transmembrane helix</keyword>
<name>T1JXE0_TETUR</name>
<dbReference type="AlphaFoldDB" id="T1JXE0"/>
<dbReference type="InterPro" id="IPR001478">
    <property type="entry name" value="PDZ"/>
</dbReference>
<evidence type="ECO:0000313" key="4">
    <source>
        <dbReference type="EnsemblMetazoa" id="tetur02g11600.1"/>
    </source>
</evidence>
<feature type="compositionally biased region" description="Basic and acidic residues" evidence="1">
    <location>
        <begin position="746"/>
        <end position="765"/>
    </location>
</feature>
<dbReference type="STRING" id="32264.T1JXE0"/>
<dbReference type="SUPFAM" id="SSF50156">
    <property type="entry name" value="PDZ domain-like"/>
    <property type="match status" value="1"/>
</dbReference>
<proteinExistence type="predicted"/>
<evidence type="ECO:0000259" key="3">
    <source>
        <dbReference type="PROSITE" id="PS50106"/>
    </source>
</evidence>
<keyword evidence="2" id="KW-0472">Membrane</keyword>
<evidence type="ECO:0000256" key="2">
    <source>
        <dbReference type="SAM" id="Phobius"/>
    </source>
</evidence>
<feature type="region of interest" description="Disordered" evidence="1">
    <location>
        <begin position="974"/>
        <end position="1002"/>
    </location>
</feature>
<feature type="region of interest" description="Disordered" evidence="1">
    <location>
        <begin position="741"/>
        <end position="776"/>
    </location>
</feature>
<dbReference type="Gene3D" id="2.30.42.10">
    <property type="match status" value="1"/>
</dbReference>
<dbReference type="eggNOG" id="KOG3528">
    <property type="taxonomic scope" value="Eukaryota"/>
</dbReference>
<reference evidence="5" key="1">
    <citation type="submission" date="2011-08" db="EMBL/GenBank/DDBJ databases">
        <authorList>
            <person name="Rombauts S."/>
        </authorList>
    </citation>
    <scope>NUCLEOTIDE SEQUENCE</scope>
    <source>
        <strain evidence="5">London</strain>
    </source>
</reference>
<keyword evidence="2" id="KW-0812">Transmembrane</keyword>
<dbReference type="HOGENOM" id="CLU_299427_0_0_1"/>
<feature type="compositionally biased region" description="Basic and acidic residues" evidence="1">
    <location>
        <begin position="982"/>
        <end position="995"/>
    </location>
</feature>
<dbReference type="SMART" id="SM00228">
    <property type="entry name" value="PDZ"/>
    <property type="match status" value="1"/>
</dbReference>
<keyword evidence="5" id="KW-1185">Reference proteome</keyword>
<feature type="compositionally biased region" description="Low complexity" evidence="1">
    <location>
        <begin position="414"/>
        <end position="427"/>
    </location>
</feature>
<protein>
    <recommendedName>
        <fullName evidence="3">PDZ domain-containing protein</fullName>
    </recommendedName>
</protein>
<dbReference type="PROSITE" id="PS50106">
    <property type="entry name" value="PDZ"/>
    <property type="match status" value="1"/>
</dbReference>
<evidence type="ECO:0000256" key="1">
    <source>
        <dbReference type="SAM" id="MobiDB-lite"/>
    </source>
</evidence>
<reference evidence="4" key="2">
    <citation type="submission" date="2015-06" db="UniProtKB">
        <authorList>
            <consortium name="EnsemblMetazoa"/>
        </authorList>
    </citation>
    <scope>IDENTIFICATION</scope>
</reference>
<dbReference type="InterPro" id="IPR036034">
    <property type="entry name" value="PDZ_sf"/>
</dbReference>
<organism evidence="4 5">
    <name type="scientific">Tetranychus urticae</name>
    <name type="common">Two-spotted spider mite</name>
    <dbReference type="NCBI Taxonomy" id="32264"/>
    <lineage>
        <taxon>Eukaryota</taxon>
        <taxon>Metazoa</taxon>
        <taxon>Ecdysozoa</taxon>
        <taxon>Arthropoda</taxon>
        <taxon>Chelicerata</taxon>
        <taxon>Arachnida</taxon>
        <taxon>Acari</taxon>
        <taxon>Acariformes</taxon>
        <taxon>Trombidiformes</taxon>
        <taxon>Prostigmata</taxon>
        <taxon>Eleutherengona</taxon>
        <taxon>Raphignathae</taxon>
        <taxon>Tetranychoidea</taxon>
        <taxon>Tetranychidae</taxon>
        <taxon>Tetranychus</taxon>
    </lineage>
</organism>
<dbReference type="CDD" id="cd00136">
    <property type="entry name" value="PDZ_canonical"/>
    <property type="match status" value="1"/>
</dbReference>
<feature type="domain" description="PDZ" evidence="3">
    <location>
        <begin position="128"/>
        <end position="195"/>
    </location>
</feature>
<feature type="region of interest" description="Disordered" evidence="1">
    <location>
        <begin position="406"/>
        <end position="451"/>
    </location>
</feature>
<dbReference type="Pfam" id="PF00595">
    <property type="entry name" value="PDZ"/>
    <property type="match status" value="1"/>
</dbReference>
<sequence>MVKEMLDQMHNRHLRLGDILGVIVTSVIVTIVVIGLTLILFWFLWKKKLVTLPGNNHSIRDVDLNDKTLQVESTKQSNGNLLNDEDKQYKRLIKSLPPLTNVFNHISHQSKGPIKSLDDTFIMTKPEQVRVQMTGHDFTGLGFNIAGNMRDGIFIKDVLTRGPANESGLIKAGDRIMSVTVSFEKMVYEDALTILSYASPYDVTLQIEKTSKTKANTPNLTGNSHVYITRRLANGYGSSDPSHHRILHPVFRSHSVGELTTRLNNGDKPTSLEDKSFGSIKSINSLLRKIKTSLYRSNDSMKPNQSDKGKTSDYCSNNGLHEVSSDYHHSCYSLDASGLMNNQMFTNSSYILPSSTNDINLKSIPGEIAINMNPKASIISQVKHLSSSADQAINHLSTLTVETTKMDKLESEESSPINSGSPSQSASGKKGCAGKRKAPAPPSPSSSTCSIEMKMTEDVTDGALAVKNGRNVQSVSPGGSQVEIHAVIHQENSEDDALYSEKSLSDLSELKSPAIDVSMSLAMESLTSDEPTTEPHPVNIIKEMNGDVRNGRAQSPAGKSKSCSLSDLTLVKNKKPSSTIILERAVSLDLKDQLSPEENMILHQGGVLEDNQGLLRWSGPKPPVGGPDSLSTTYSSGMLGSCSKTIDSTDDSLTITVDETPQDLDAPKPAERISLKKNGLGGSTESKLRASSKFETIGMVINEEDNIVAPPDGFGSDNHNSANQYKMKISSKPSLENVKFKSAPSLEHDTSSDVTEKSHKNETTSEKFNNLNHDNRPFDIKKPSIIEVSTVHSAFERRSPSPDRLDSTLFNVPESIKIPVNNHNGEKSFGSGKKFSNVVLTEEGNLADGEKFVSNSVSVKNLKSSPSNFKYSEPETIEISSNELSQVMMSHEEFLAHKNKLINGRFINLKSHCNLTNKSALNSTSNHIGSKVTSPTIIQVGDSGDNDFESWSYLSDIENNLPSLSNETRYKTTCDMSPLNEESNKLGEKIKEKDVNFNSENF</sequence>
<dbReference type="EMBL" id="CAEY01000828">
    <property type="status" value="NOT_ANNOTATED_CDS"/>
    <property type="molecule type" value="Genomic_DNA"/>
</dbReference>